<reference evidence="2 3" key="1">
    <citation type="journal article" date="2016" name="Nat. Commun.">
        <title>Thousands of microbial genomes shed light on interconnected biogeochemical processes in an aquifer system.</title>
        <authorList>
            <person name="Anantharaman K."/>
            <person name="Brown C.T."/>
            <person name="Hug L.A."/>
            <person name="Sharon I."/>
            <person name="Castelle C.J."/>
            <person name="Probst A.J."/>
            <person name="Thomas B.C."/>
            <person name="Singh A."/>
            <person name="Wilkins M.J."/>
            <person name="Karaoz U."/>
            <person name="Brodie E.L."/>
            <person name="Williams K.H."/>
            <person name="Hubbard S.S."/>
            <person name="Banfield J.F."/>
        </authorList>
    </citation>
    <scope>NUCLEOTIDE SEQUENCE [LARGE SCALE GENOMIC DNA]</scope>
</reference>
<gene>
    <name evidence="2" type="ORF">A2W57_02395</name>
</gene>
<dbReference type="Proteomes" id="UP000178276">
    <property type="component" value="Unassembled WGS sequence"/>
</dbReference>
<dbReference type="AlphaFoldDB" id="A0A1F5WCV3"/>
<proteinExistence type="predicted"/>
<dbReference type="EMBL" id="MFHJ01000035">
    <property type="protein sequence ID" value="OGF73539.1"/>
    <property type="molecule type" value="Genomic_DNA"/>
</dbReference>
<comment type="caution">
    <text evidence="2">The sequence shown here is derived from an EMBL/GenBank/DDBJ whole genome shotgun (WGS) entry which is preliminary data.</text>
</comment>
<accession>A0A1F5WCV3</accession>
<dbReference type="Pfam" id="PF15919">
    <property type="entry name" value="HicB_lk_antitox"/>
    <property type="match status" value="1"/>
</dbReference>
<organism evidence="2 3">
    <name type="scientific">Candidatus Giovannonibacteria bacterium RIFCSPHIGHO2_02_43_16</name>
    <dbReference type="NCBI Taxonomy" id="1798331"/>
    <lineage>
        <taxon>Bacteria</taxon>
        <taxon>Candidatus Giovannoniibacteriota</taxon>
    </lineage>
</organism>
<sequence length="86" mass="9425">MMKNLRYNILLRPEPEGGFTVFVPALPGCITYGRNLSDAQKMAKDAVSGYLASLRKHGEPIPSDSESFMTSIEIENSKNARSAAYA</sequence>
<dbReference type="PANTHER" id="PTHR34504">
    <property type="entry name" value="ANTITOXIN HICB"/>
    <property type="match status" value="1"/>
</dbReference>
<evidence type="ECO:0000313" key="2">
    <source>
        <dbReference type="EMBL" id="OGF73539.1"/>
    </source>
</evidence>
<dbReference type="STRING" id="1798331.A2W57_02395"/>
<dbReference type="SUPFAM" id="SSF143100">
    <property type="entry name" value="TTHA1013/TTHA0281-like"/>
    <property type="match status" value="1"/>
</dbReference>
<evidence type="ECO:0000313" key="3">
    <source>
        <dbReference type="Proteomes" id="UP000178276"/>
    </source>
</evidence>
<dbReference type="InterPro" id="IPR035069">
    <property type="entry name" value="TTHA1013/TTHA0281-like"/>
</dbReference>
<protein>
    <recommendedName>
        <fullName evidence="1">HicB-like antitoxin of toxin-antitoxin system domain-containing protein</fullName>
    </recommendedName>
</protein>
<dbReference type="InterPro" id="IPR051404">
    <property type="entry name" value="TA_system_antitoxin"/>
</dbReference>
<name>A0A1F5WCV3_9BACT</name>
<dbReference type="Gene3D" id="3.30.160.250">
    <property type="match status" value="1"/>
</dbReference>
<dbReference type="PANTHER" id="PTHR34504:SF2">
    <property type="entry name" value="UPF0150 PROTEIN SSL0259"/>
    <property type="match status" value="1"/>
</dbReference>
<evidence type="ECO:0000259" key="1">
    <source>
        <dbReference type="Pfam" id="PF15919"/>
    </source>
</evidence>
<feature type="domain" description="HicB-like antitoxin of toxin-antitoxin system" evidence="1">
    <location>
        <begin position="7"/>
        <end position="66"/>
    </location>
</feature>
<dbReference type="InterPro" id="IPR031807">
    <property type="entry name" value="HicB-like"/>
</dbReference>